<dbReference type="SUPFAM" id="SSF64288">
    <property type="entry name" value="Chorismate lyase-like"/>
    <property type="match status" value="1"/>
</dbReference>
<dbReference type="PROSITE" id="PS50949">
    <property type="entry name" value="HTH_GNTR"/>
    <property type="match status" value="1"/>
</dbReference>
<dbReference type="CDD" id="cd07377">
    <property type="entry name" value="WHTH_GntR"/>
    <property type="match status" value="1"/>
</dbReference>
<dbReference type="PANTHER" id="PTHR44846:SF1">
    <property type="entry name" value="MANNOSYL-D-GLYCERATE TRANSPORT_METABOLISM SYSTEM REPRESSOR MNGR-RELATED"/>
    <property type="match status" value="1"/>
</dbReference>
<sequence length="246" mass="26863">MTTLHVAIAEDLRERIRDGRLEVGGVVPSEAELCEQWKTSRAPVRQALATLRADGVISGGRGRRATVSSNALGQPFDALMSYSAWVRSLGRTPGQRTLELALRPADPAAAAALHIEEGALVVQGLRLRLLDGVPVMLERATYLESVGRLLFDFDSDSGSQWEYLQSRGVEFAAASHIIDAVAADETDAAQLEVPEGTPLLRQRRSARNPRGVIIEHNDDRYLPTEIAFTLENAPNVRAPLVRRAQP</sequence>
<organism evidence="5 6">
    <name type="scientific">Amycolatopsis lexingtonensis</name>
    <dbReference type="NCBI Taxonomy" id="218822"/>
    <lineage>
        <taxon>Bacteria</taxon>
        <taxon>Bacillati</taxon>
        <taxon>Actinomycetota</taxon>
        <taxon>Actinomycetes</taxon>
        <taxon>Pseudonocardiales</taxon>
        <taxon>Pseudonocardiaceae</taxon>
        <taxon>Amycolatopsis</taxon>
    </lineage>
</organism>
<evidence type="ECO:0000313" key="5">
    <source>
        <dbReference type="EMBL" id="MBE1496191.1"/>
    </source>
</evidence>
<keyword evidence="1" id="KW-0805">Transcription regulation</keyword>
<comment type="caution">
    <text evidence="5">The sequence shown here is derived from an EMBL/GenBank/DDBJ whole genome shotgun (WGS) entry which is preliminary data.</text>
</comment>
<dbReference type="Gene3D" id="1.10.10.10">
    <property type="entry name" value="Winged helix-like DNA-binding domain superfamily/Winged helix DNA-binding domain"/>
    <property type="match status" value="1"/>
</dbReference>
<dbReference type="Proteomes" id="UP000631670">
    <property type="component" value="Unassembled WGS sequence"/>
</dbReference>
<keyword evidence="2" id="KW-0238">DNA-binding</keyword>
<dbReference type="PANTHER" id="PTHR44846">
    <property type="entry name" value="MANNOSYL-D-GLYCERATE TRANSPORT/METABOLISM SYSTEM REPRESSOR MNGR-RELATED"/>
    <property type="match status" value="1"/>
</dbReference>
<dbReference type="InterPro" id="IPR028978">
    <property type="entry name" value="Chorismate_lyase_/UTRA_dom_sf"/>
</dbReference>
<gene>
    <name evidence="5" type="ORF">H4696_003291</name>
</gene>
<name>A0ABR9HZ40_9PSEU</name>
<dbReference type="EMBL" id="JADBEG010000001">
    <property type="protein sequence ID" value="MBE1496191.1"/>
    <property type="molecule type" value="Genomic_DNA"/>
</dbReference>
<dbReference type="SUPFAM" id="SSF46785">
    <property type="entry name" value="Winged helix' DNA-binding domain"/>
    <property type="match status" value="1"/>
</dbReference>
<accession>A0ABR9HZ40</accession>
<feature type="domain" description="HTH gntR-type" evidence="4">
    <location>
        <begin position="2"/>
        <end position="70"/>
    </location>
</feature>
<evidence type="ECO:0000256" key="3">
    <source>
        <dbReference type="ARBA" id="ARBA00023163"/>
    </source>
</evidence>
<reference evidence="5 6" key="1">
    <citation type="submission" date="2020-10" db="EMBL/GenBank/DDBJ databases">
        <title>Sequencing the genomes of 1000 actinobacteria strains.</title>
        <authorList>
            <person name="Klenk H.-P."/>
        </authorList>
    </citation>
    <scope>NUCLEOTIDE SEQUENCE [LARGE SCALE GENOMIC DNA]</scope>
    <source>
        <strain evidence="5 6">DSM 44653</strain>
    </source>
</reference>
<evidence type="ECO:0000256" key="1">
    <source>
        <dbReference type="ARBA" id="ARBA00023015"/>
    </source>
</evidence>
<dbReference type="InterPro" id="IPR011663">
    <property type="entry name" value="UTRA"/>
</dbReference>
<dbReference type="SMART" id="SM00345">
    <property type="entry name" value="HTH_GNTR"/>
    <property type="match status" value="1"/>
</dbReference>
<evidence type="ECO:0000259" key="4">
    <source>
        <dbReference type="PROSITE" id="PS50949"/>
    </source>
</evidence>
<dbReference type="InterPro" id="IPR036390">
    <property type="entry name" value="WH_DNA-bd_sf"/>
</dbReference>
<dbReference type="Gene3D" id="3.40.1410.10">
    <property type="entry name" value="Chorismate lyase-like"/>
    <property type="match status" value="1"/>
</dbReference>
<dbReference type="RefSeq" id="WP_086856623.1">
    <property type="nucleotide sequence ID" value="NZ_JADBEG010000001.1"/>
</dbReference>
<dbReference type="InterPro" id="IPR050679">
    <property type="entry name" value="Bact_HTH_transcr_reg"/>
</dbReference>
<keyword evidence="6" id="KW-1185">Reference proteome</keyword>
<dbReference type="InterPro" id="IPR000524">
    <property type="entry name" value="Tscrpt_reg_HTH_GntR"/>
</dbReference>
<evidence type="ECO:0000313" key="6">
    <source>
        <dbReference type="Proteomes" id="UP000631670"/>
    </source>
</evidence>
<keyword evidence="3" id="KW-0804">Transcription</keyword>
<dbReference type="Pfam" id="PF07702">
    <property type="entry name" value="UTRA"/>
    <property type="match status" value="1"/>
</dbReference>
<protein>
    <submittedName>
        <fullName evidence="5">GntR family transcriptional regulator</fullName>
    </submittedName>
</protein>
<evidence type="ECO:0000256" key="2">
    <source>
        <dbReference type="ARBA" id="ARBA00023125"/>
    </source>
</evidence>
<dbReference type="PRINTS" id="PR00035">
    <property type="entry name" value="HTHGNTR"/>
</dbReference>
<dbReference type="SMART" id="SM00866">
    <property type="entry name" value="UTRA"/>
    <property type="match status" value="1"/>
</dbReference>
<proteinExistence type="predicted"/>
<dbReference type="InterPro" id="IPR036388">
    <property type="entry name" value="WH-like_DNA-bd_sf"/>
</dbReference>
<dbReference type="Pfam" id="PF00392">
    <property type="entry name" value="GntR"/>
    <property type="match status" value="1"/>
</dbReference>